<evidence type="ECO:0000259" key="11">
    <source>
        <dbReference type="PROSITE" id="PS51975"/>
    </source>
</evidence>
<evidence type="ECO:0000313" key="13">
    <source>
        <dbReference type="RefSeq" id="XP_014667560.1"/>
    </source>
</evidence>
<organism evidence="12 13">
    <name type="scientific">Priapulus caudatus</name>
    <name type="common">Priapulid worm</name>
    <dbReference type="NCBI Taxonomy" id="37621"/>
    <lineage>
        <taxon>Eukaryota</taxon>
        <taxon>Metazoa</taxon>
        <taxon>Ecdysozoa</taxon>
        <taxon>Scalidophora</taxon>
        <taxon>Priapulida</taxon>
        <taxon>Priapulimorpha</taxon>
        <taxon>Priapulimorphida</taxon>
        <taxon>Priapulidae</taxon>
        <taxon>Priapulus</taxon>
    </lineage>
</organism>
<feature type="binding site" evidence="9">
    <location>
        <position position="34"/>
    </location>
    <ligand>
        <name>a divalent metal cation</name>
        <dbReference type="ChEBI" id="CHEBI:60240"/>
    </ligand>
</feature>
<evidence type="ECO:0000256" key="3">
    <source>
        <dbReference type="ARBA" id="ARBA00007058"/>
    </source>
</evidence>
<dbReference type="Gene3D" id="1.10.10.460">
    <property type="entry name" value="Ribonuclease hii. Domain 2"/>
    <property type="match status" value="1"/>
</dbReference>
<comment type="function">
    <text evidence="8">Catalytic subunit of RNase HII, an endonuclease that specifically degrades the RNA of RNA:DNA hybrids. Participates in DNA replication, possibly by mediating the removal of lagging-strand Okazaki fragment RNA primers during DNA replication. Mediates the excision of single ribonucleotides from DNA:RNA duplexes.</text>
</comment>
<keyword evidence="5 9" id="KW-0479">Metal-binding</keyword>
<dbReference type="PROSITE" id="PS51975">
    <property type="entry name" value="RNASE_H_2"/>
    <property type="match status" value="1"/>
</dbReference>
<dbReference type="InterPro" id="IPR024567">
    <property type="entry name" value="RNase_HII/HIII_dom"/>
</dbReference>
<evidence type="ECO:0000256" key="6">
    <source>
        <dbReference type="ARBA" id="ARBA00022759"/>
    </source>
</evidence>
<reference evidence="13" key="1">
    <citation type="submission" date="2025-08" db="UniProtKB">
        <authorList>
            <consortium name="RefSeq"/>
        </authorList>
    </citation>
    <scope>IDENTIFICATION</scope>
</reference>
<evidence type="ECO:0000256" key="9">
    <source>
        <dbReference type="PROSITE-ProRule" id="PRU01319"/>
    </source>
</evidence>
<dbReference type="InterPro" id="IPR004649">
    <property type="entry name" value="RNase_H2_suA"/>
</dbReference>
<dbReference type="Proteomes" id="UP000695022">
    <property type="component" value="Unplaced"/>
</dbReference>
<gene>
    <name evidence="13" type="primary">LOC106809112</name>
</gene>
<dbReference type="InterPro" id="IPR001352">
    <property type="entry name" value="RNase_HII/HIII"/>
</dbReference>
<feature type="binding site" evidence="9">
    <location>
        <position position="142"/>
    </location>
    <ligand>
        <name>a divalent metal cation</name>
        <dbReference type="ChEBI" id="CHEBI:60240"/>
    </ligand>
</feature>
<evidence type="ECO:0000313" key="12">
    <source>
        <dbReference type="Proteomes" id="UP000695022"/>
    </source>
</evidence>
<keyword evidence="6 9" id="KW-0255">Endonuclease</keyword>
<name>A0ABM1E5T9_PRICU</name>
<dbReference type="CDD" id="cd07181">
    <property type="entry name" value="RNase_HII_eukaryota_like"/>
    <property type="match status" value="1"/>
</dbReference>
<accession>A0ABM1E5T9</accession>
<evidence type="ECO:0000256" key="10">
    <source>
        <dbReference type="RuleBase" id="RU003515"/>
    </source>
</evidence>
<keyword evidence="7 9" id="KW-0378">Hydrolase</keyword>
<dbReference type="PANTHER" id="PTHR10954:SF7">
    <property type="entry name" value="RIBONUCLEASE H2 SUBUNIT A"/>
    <property type="match status" value="1"/>
</dbReference>
<dbReference type="RefSeq" id="XP_014667560.1">
    <property type="nucleotide sequence ID" value="XM_014812074.1"/>
</dbReference>
<dbReference type="GeneID" id="106809112"/>
<keyword evidence="12" id="KW-1185">Reference proteome</keyword>
<feature type="binding site" evidence="9">
    <location>
        <position position="35"/>
    </location>
    <ligand>
        <name>a divalent metal cation</name>
        <dbReference type="ChEBI" id="CHEBI:60240"/>
    </ligand>
</feature>
<evidence type="ECO:0000256" key="7">
    <source>
        <dbReference type="ARBA" id="ARBA00022801"/>
    </source>
</evidence>
<comment type="catalytic activity">
    <reaction evidence="1 9 10">
        <text>Endonucleolytic cleavage to 5'-phosphomonoester.</text>
        <dbReference type="EC" id="3.1.26.4"/>
    </reaction>
</comment>
<dbReference type="InterPro" id="IPR012337">
    <property type="entry name" value="RNaseH-like_sf"/>
</dbReference>
<dbReference type="PANTHER" id="PTHR10954">
    <property type="entry name" value="RIBONUCLEASE H2 SUBUNIT A"/>
    <property type="match status" value="1"/>
</dbReference>
<evidence type="ECO:0000256" key="5">
    <source>
        <dbReference type="ARBA" id="ARBA00022723"/>
    </source>
</evidence>
<dbReference type="NCBIfam" id="TIGR00729">
    <property type="entry name" value="ribonuclease HII"/>
    <property type="match status" value="1"/>
</dbReference>
<sequence>MDISEYEKDNTKNCLLKSSVPCLTKNEPCWLGIDEAGRGPVLGPMVYGICYSPISRKEEFTKNSFADSKTLTEEQREQLMEKINECSEWIGWMTDILSPAFISNAMLRRSKYNLNWISHDSAIGLVKAALQDGVQVEEVYVDTVGDPSKYQQKLQENLPGLKITVAKKADSLYPIVSAASICAKVCRDKAVKGWKFPETLDVDDIDNVSIGSGYPGDPQTVKFLSNPDPVFAFPQFVRFSWSTASKIIVKKCVAVSWEDDEDVEDQVSTPSVLSYFQRTANLSSQHHKPHKYFRERHLSPLTDI</sequence>
<dbReference type="Pfam" id="PF01351">
    <property type="entry name" value="RNase_HII"/>
    <property type="match status" value="1"/>
</dbReference>
<evidence type="ECO:0000256" key="1">
    <source>
        <dbReference type="ARBA" id="ARBA00000077"/>
    </source>
</evidence>
<evidence type="ECO:0000256" key="4">
    <source>
        <dbReference type="ARBA" id="ARBA00022722"/>
    </source>
</evidence>
<proteinExistence type="inferred from homology"/>
<keyword evidence="4 9" id="KW-0540">Nuclease</keyword>
<comment type="cofactor">
    <cofactor evidence="2">
        <name>Mg(2+)</name>
        <dbReference type="ChEBI" id="CHEBI:18420"/>
    </cofactor>
</comment>
<dbReference type="SUPFAM" id="SSF53098">
    <property type="entry name" value="Ribonuclease H-like"/>
    <property type="match status" value="1"/>
</dbReference>
<evidence type="ECO:0000256" key="8">
    <source>
        <dbReference type="ARBA" id="ARBA00024981"/>
    </source>
</evidence>
<evidence type="ECO:0000256" key="2">
    <source>
        <dbReference type="ARBA" id="ARBA00001946"/>
    </source>
</evidence>
<comment type="similarity">
    <text evidence="3">Belongs to the RNase HII family. Eukaryotic subfamily.</text>
</comment>
<dbReference type="Gene3D" id="3.30.420.10">
    <property type="entry name" value="Ribonuclease H-like superfamily/Ribonuclease H"/>
    <property type="match status" value="1"/>
</dbReference>
<dbReference type="InterPro" id="IPR036397">
    <property type="entry name" value="RNaseH_sf"/>
</dbReference>
<feature type="domain" description="RNase H type-2" evidence="11">
    <location>
        <begin position="28"/>
        <end position="253"/>
    </location>
</feature>
<comment type="function">
    <text evidence="10">Endonuclease that specifically degrades the RNA of RNA-DNA hybrids.</text>
</comment>
<comment type="cofactor">
    <cofactor evidence="9">
        <name>Mn(2+)</name>
        <dbReference type="ChEBI" id="CHEBI:29035"/>
    </cofactor>
    <cofactor evidence="9">
        <name>Mg(2+)</name>
        <dbReference type="ChEBI" id="CHEBI:18420"/>
    </cofactor>
    <text evidence="9">Manganese or magnesium. Binds 1 divalent metal ion per monomer in the absence of substrate. May bind a second metal ion after substrate binding.</text>
</comment>
<dbReference type="EC" id="3.1.26.4" evidence="10"/>
<protein>
    <recommendedName>
        <fullName evidence="10">Ribonuclease</fullName>
        <ecNumber evidence="10">3.1.26.4</ecNumber>
    </recommendedName>
</protein>
<dbReference type="InterPro" id="IPR023160">
    <property type="entry name" value="RNase_HII_hlx-loop-hlx_cap_dom"/>
</dbReference>